<keyword evidence="3" id="KW-1185">Reference proteome</keyword>
<reference evidence="2" key="1">
    <citation type="submission" date="2023-08" db="EMBL/GenBank/DDBJ databases">
        <title>Study of Resistomes in environmental pathogenic environmental.</title>
        <authorList>
            <person name="Bhattacharjee A."/>
            <person name="Singh A.K."/>
        </authorList>
    </citation>
    <scope>NUCLEOTIDE SEQUENCE</scope>
    <source>
        <strain evidence="2">S1</strain>
    </source>
</reference>
<dbReference type="InterPro" id="IPR025188">
    <property type="entry name" value="DUF4113"/>
</dbReference>
<organism evidence="2 3">
    <name type="scientific">Alcaligenes nematophilus</name>
    <dbReference type="NCBI Taxonomy" id="2994643"/>
    <lineage>
        <taxon>Bacteria</taxon>
        <taxon>Pseudomonadati</taxon>
        <taxon>Pseudomonadota</taxon>
        <taxon>Betaproteobacteria</taxon>
        <taxon>Burkholderiales</taxon>
        <taxon>Alcaligenaceae</taxon>
        <taxon>Alcaligenes</taxon>
    </lineage>
</organism>
<evidence type="ECO:0000313" key="2">
    <source>
        <dbReference type="EMBL" id="MDT8504924.1"/>
    </source>
</evidence>
<sequence length="52" mass="5995">MSVLDGLNQRYGRGTIVAVSSFAPDDAVWKMKQERIKPAYTIDWPQIIDVWK</sequence>
<protein>
    <submittedName>
        <fullName evidence="2">DUF4113 domain-containing protein</fullName>
    </submittedName>
</protein>
<accession>A0ABU3MX59</accession>
<dbReference type="RefSeq" id="WP_268379000.1">
    <property type="nucleotide sequence ID" value="NZ_JAPQTC020000003.1"/>
</dbReference>
<name>A0ABU3MX59_9BURK</name>
<gene>
    <name evidence="2" type="ORF">OYC61_011515</name>
</gene>
<evidence type="ECO:0000313" key="3">
    <source>
        <dbReference type="Proteomes" id="UP001074635"/>
    </source>
</evidence>
<feature type="domain" description="DUF4113" evidence="1">
    <location>
        <begin position="1"/>
        <end position="50"/>
    </location>
</feature>
<evidence type="ECO:0000259" key="1">
    <source>
        <dbReference type="Pfam" id="PF13438"/>
    </source>
</evidence>
<comment type="caution">
    <text evidence="2">The sequence shown here is derived from an EMBL/GenBank/DDBJ whole genome shotgun (WGS) entry which is preliminary data.</text>
</comment>
<dbReference type="Proteomes" id="UP001074635">
    <property type="component" value="Unassembled WGS sequence"/>
</dbReference>
<dbReference type="EMBL" id="JAPQTC020000003">
    <property type="protein sequence ID" value="MDT8504924.1"/>
    <property type="molecule type" value="Genomic_DNA"/>
</dbReference>
<dbReference type="Pfam" id="PF13438">
    <property type="entry name" value="DUF4113"/>
    <property type="match status" value="1"/>
</dbReference>
<proteinExistence type="predicted"/>